<evidence type="ECO:0000313" key="18">
    <source>
        <dbReference type="Proteomes" id="UP000018468"/>
    </source>
</evidence>
<dbReference type="EMBL" id="AHAT01017043">
    <property type="status" value="NOT_ANNOTATED_CDS"/>
    <property type="molecule type" value="Genomic_DNA"/>
</dbReference>
<dbReference type="Bgee" id="ENSLOCG00000015251">
    <property type="expression patterns" value="Expressed in intestine and 13 other cell types or tissues"/>
</dbReference>
<dbReference type="InterPro" id="IPR002000">
    <property type="entry name" value="Lysosome-assoc_membr_glycop"/>
</dbReference>
<dbReference type="GeneTree" id="ENSGT00950000182899"/>
<keyword evidence="4 12" id="KW-0812">Transmembrane</keyword>
<feature type="transmembrane region" description="Helical" evidence="14">
    <location>
        <begin position="402"/>
        <end position="425"/>
    </location>
</feature>
<protein>
    <submittedName>
        <fullName evidence="17">Lysosomal-associated membrane protein 2</fullName>
    </submittedName>
</protein>
<sequence>KYLVSSLSGPPLSSVALFIPGIPQSRTTDVTVKDKDGKICIYNSLMANFTIVYKTNTTNSTATLRLPETVDTDGSSCGTNSSVLMIGFGEGHSLSVNYSLSNNSYRAEVEVFTYNLSDTSSFPNATEKGLKRVEIRLQPYDIPVDTTYRCRSDESFEKDGITQTFWNVTLEVFVLNGTVSQNETVCPEDTPVTPTPTTAPTTAPNTTAPTTAPNTTAHTTAPNATTTAAPTTTTPAPPLPRPEKHAYNITDGNGTVCLLATMGLQVNYTLNGKPLLKVNINPNKTKAGGRCSTDGSESTLTLDDEEKTVAFSFNKSNSKKFVLQGVSVKLSLNGSSIFNSSNSSLGYWEASLGSSYMCNKQQTYSIARDLSITTLELRVQPFDVKAGKFSTAQECSVDDTSILIPIIVGAALAGLILIVVIAYVIGRRKTYVGYQTL</sequence>
<dbReference type="Ensembl" id="ENSLOCT00000018799.1">
    <property type="protein sequence ID" value="ENSLOCP00000018767.1"/>
    <property type="gene ID" value="ENSLOCG00000015251.1"/>
</dbReference>
<feature type="region of interest" description="Disordered" evidence="13">
    <location>
        <begin position="183"/>
        <end position="242"/>
    </location>
</feature>
<dbReference type="InterPro" id="IPR048524">
    <property type="entry name" value="Lamp2-like_TM"/>
</dbReference>
<reference evidence="17" key="2">
    <citation type="submission" date="2025-08" db="UniProtKB">
        <authorList>
            <consortium name="Ensembl"/>
        </authorList>
    </citation>
    <scope>IDENTIFICATION</scope>
</reference>
<evidence type="ECO:0000256" key="14">
    <source>
        <dbReference type="SAM" id="Phobius"/>
    </source>
</evidence>
<dbReference type="AlphaFoldDB" id="W5NDQ8"/>
<accession>W5NDQ8</accession>
<keyword evidence="18" id="KW-1185">Reference proteome</keyword>
<evidence type="ECO:0000256" key="6">
    <source>
        <dbReference type="ARBA" id="ARBA00022753"/>
    </source>
</evidence>
<dbReference type="PANTHER" id="PTHR11506">
    <property type="entry name" value="LYSOSOME-ASSOCIATED MEMBRANE GLYCOPROTEIN"/>
    <property type="match status" value="1"/>
</dbReference>
<evidence type="ECO:0000256" key="11">
    <source>
        <dbReference type="ARBA" id="ARBA00023228"/>
    </source>
</evidence>
<keyword evidence="9 12" id="KW-1015">Disulfide bond</keyword>
<dbReference type="GO" id="GO:0061740">
    <property type="term" value="P:protein targeting to lysosome involved in chaperone-mediated autophagy"/>
    <property type="evidence" value="ECO:0000318"/>
    <property type="project" value="GO_Central"/>
</dbReference>
<organism evidence="17 18">
    <name type="scientific">Lepisosteus oculatus</name>
    <name type="common">Spotted gar</name>
    <dbReference type="NCBI Taxonomy" id="7918"/>
    <lineage>
        <taxon>Eukaryota</taxon>
        <taxon>Metazoa</taxon>
        <taxon>Chordata</taxon>
        <taxon>Craniata</taxon>
        <taxon>Vertebrata</taxon>
        <taxon>Euteleostomi</taxon>
        <taxon>Actinopterygii</taxon>
        <taxon>Neopterygii</taxon>
        <taxon>Holostei</taxon>
        <taxon>Semionotiformes</taxon>
        <taxon>Lepisosteidae</taxon>
        <taxon>Lepisosteus</taxon>
    </lineage>
</organism>
<dbReference type="InterPro" id="IPR048528">
    <property type="entry name" value="Lamp2-like_luminal"/>
</dbReference>
<dbReference type="PANTHER" id="PTHR11506:SF6">
    <property type="entry name" value="LYSOSOME-ASSOCIATED MEMBRANE GLYCOPROTEIN 2"/>
    <property type="match status" value="1"/>
</dbReference>
<dbReference type="eggNOG" id="KOG4818">
    <property type="taxonomic scope" value="Eukaryota"/>
</dbReference>
<reference evidence="18" key="1">
    <citation type="submission" date="2011-12" db="EMBL/GenBank/DDBJ databases">
        <title>The Draft Genome of Lepisosteus oculatus.</title>
        <authorList>
            <consortium name="The Broad Institute Genome Assembly &amp; Analysis Group"/>
            <consortium name="Computational R&amp;D Group"/>
            <consortium name="and Sequencing Platform"/>
            <person name="Di Palma F."/>
            <person name="Alfoldi J."/>
            <person name="Johnson J."/>
            <person name="Berlin A."/>
            <person name="Gnerre S."/>
            <person name="Jaffe D."/>
            <person name="MacCallum I."/>
            <person name="Young S."/>
            <person name="Walker B.J."/>
            <person name="Lander E.S."/>
            <person name="Lindblad-Toh K."/>
        </authorList>
    </citation>
    <scope>NUCLEOTIDE SEQUENCE [LARGE SCALE GENOMIC DNA]</scope>
</reference>
<dbReference type="PROSITE" id="PS51407">
    <property type="entry name" value="LAMP_3"/>
    <property type="match status" value="1"/>
</dbReference>
<feature type="domain" description="Lysosome-associated membrane glycoprotein 2-like luminal" evidence="15">
    <location>
        <begin position="242"/>
        <end position="385"/>
    </location>
</feature>
<dbReference type="GO" id="GO:0005886">
    <property type="term" value="C:plasma membrane"/>
    <property type="evidence" value="ECO:0000318"/>
    <property type="project" value="GO_Central"/>
</dbReference>
<dbReference type="HOGENOM" id="CLU_055379_2_0_1"/>
<evidence type="ECO:0000256" key="4">
    <source>
        <dbReference type="ARBA" id="ARBA00022692"/>
    </source>
</evidence>
<feature type="compositionally biased region" description="Low complexity" evidence="13">
    <location>
        <begin position="190"/>
        <end position="234"/>
    </location>
</feature>
<keyword evidence="3" id="KW-1003">Cell membrane</keyword>
<dbReference type="Proteomes" id="UP000018468">
    <property type="component" value="Linkage group LG7"/>
</dbReference>
<dbReference type="GO" id="GO:0097352">
    <property type="term" value="P:autophagosome maturation"/>
    <property type="evidence" value="ECO:0000318"/>
    <property type="project" value="GO_Central"/>
</dbReference>
<keyword evidence="11 12" id="KW-0458">Lysosome</keyword>
<dbReference type="FunFam" id="2.40.160.110:FF:000001">
    <property type="entry name" value="lysosome-associated membrane glycoprotein 2 isoform X2"/>
    <property type="match status" value="1"/>
</dbReference>
<evidence type="ECO:0000256" key="2">
    <source>
        <dbReference type="ARBA" id="ARBA00004530"/>
    </source>
</evidence>
<name>W5NDQ8_LEPOC</name>
<keyword evidence="10" id="KW-0325">Glycoprotein</keyword>
<dbReference type="InParanoid" id="W5NDQ8"/>
<dbReference type="Pfam" id="PF01299">
    <property type="entry name" value="Lamp2-like_luminal"/>
    <property type="match status" value="1"/>
</dbReference>
<dbReference type="CDD" id="cd12087">
    <property type="entry name" value="TM_EGFR-like"/>
    <property type="match status" value="1"/>
</dbReference>
<proteinExistence type="inferred from homology"/>
<evidence type="ECO:0000256" key="5">
    <source>
        <dbReference type="ARBA" id="ARBA00022729"/>
    </source>
</evidence>
<dbReference type="GO" id="GO:0000421">
    <property type="term" value="C:autophagosome membrane"/>
    <property type="evidence" value="ECO:0000318"/>
    <property type="project" value="GO_Central"/>
</dbReference>
<evidence type="ECO:0000259" key="15">
    <source>
        <dbReference type="Pfam" id="PF01299"/>
    </source>
</evidence>
<evidence type="ECO:0000256" key="1">
    <source>
        <dbReference type="ARBA" id="ARBA00004251"/>
    </source>
</evidence>
<dbReference type="GO" id="GO:0009267">
    <property type="term" value="P:cellular response to starvation"/>
    <property type="evidence" value="ECO:0000318"/>
    <property type="project" value="GO_Central"/>
</dbReference>
<dbReference type="PRINTS" id="PR00336">
    <property type="entry name" value="LYSASSOCTDMP"/>
</dbReference>
<comment type="similarity">
    <text evidence="12">Belongs to the LAMP family.</text>
</comment>
<dbReference type="GO" id="GO:0005765">
    <property type="term" value="C:lysosomal membrane"/>
    <property type="evidence" value="ECO:0000318"/>
    <property type="project" value="GO_Central"/>
</dbReference>
<evidence type="ECO:0000313" key="17">
    <source>
        <dbReference type="Ensembl" id="ENSLOCP00000018767.1"/>
    </source>
</evidence>
<dbReference type="Pfam" id="PF21222">
    <property type="entry name" value="Lamp2_2nd"/>
    <property type="match status" value="1"/>
</dbReference>
<dbReference type="STRING" id="7918.ENSLOCP00000018767"/>
<dbReference type="GO" id="GO:0031902">
    <property type="term" value="C:late endosome membrane"/>
    <property type="evidence" value="ECO:0000318"/>
    <property type="project" value="GO_Central"/>
</dbReference>
<evidence type="ECO:0000256" key="12">
    <source>
        <dbReference type="PROSITE-ProRule" id="PRU00740"/>
    </source>
</evidence>
<feature type="disulfide bond" evidence="12">
    <location>
        <begin position="150"/>
        <end position="186"/>
    </location>
</feature>
<keyword evidence="6" id="KW-0967">Endosome</keyword>
<comment type="caution">
    <text evidence="12">Lacks conserved residue(s) required for the propagation of feature annotation.</text>
</comment>
<keyword evidence="5" id="KW-0732">Signal</keyword>
<evidence type="ECO:0000259" key="16">
    <source>
        <dbReference type="Pfam" id="PF21222"/>
    </source>
</evidence>
<dbReference type="Gene3D" id="2.40.160.110">
    <property type="match status" value="2"/>
</dbReference>
<comment type="subcellular location">
    <subcellularLocation>
        <location evidence="1">Cell membrane</location>
        <topology evidence="1">Single-pass type I membrane protein</topology>
    </subcellularLocation>
    <subcellularLocation>
        <location evidence="2">Endosome membrane</location>
        <topology evidence="2">Single-pass type I membrane protein</topology>
    </subcellularLocation>
    <subcellularLocation>
        <location evidence="12">Lysosome membrane</location>
        <topology evidence="12">Single-pass type I membrane protein</topology>
    </subcellularLocation>
</comment>
<keyword evidence="8 12" id="KW-0472">Membrane</keyword>
<evidence type="ECO:0000256" key="3">
    <source>
        <dbReference type="ARBA" id="ARBA00022475"/>
    </source>
</evidence>
<evidence type="ECO:0000256" key="7">
    <source>
        <dbReference type="ARBA" id="ARBA00022989"/>
    </source>
</evidence>
<feature type="disulfide bond" evidence="12">
    <location>
        <begin position="358"/>
        <end position="395"/>
    </location>
</feature>
<keyword evidence="7 14" id="KW-1133">Transmembrane helix</keyword>
<evidence type="ECO:0000256" key="10">
    <source>
        <dbReference type="ARBA" id="ARBA00023180"/>
    </source>
</evidence>
<evidence type="ECO:0000256" key="8">
    <source>
        <dbReference type="ARBA" id="ARBA00023136"/>
    </source>
</evidence>
<evidence type="ECO:0000256" key="13">
    <source>
        <dbReference type="SAM" id="MobiDB-lite"/>
    </source>
</evidence>
<reference evidence="17" key="3">
    <citation type="submission" date="2025-09" db="UniProtKB">
        <authorList>
            <consortium name="Ensembl"/>
        </authorList>
    </citation>
    <scope>IDENTIFICATION</scope>
</reference>
<feature type="domain" description="Lysosome-associated membrane glycoprotein 2-like transmembrane" evidence="16">
    <location>
        <begin position="404"/>
        <end position="435"/>
    </location>
</feature>
<evidence type="ECO:0000256" key="9">
    <source>
        <dbReference type="ARBA" id="ARBA00023157"/>
    </source>
</evidence>
<dbReference type="OMA" id="CHPQTAQ"/>